<reference evidence="1" key="2">
    <citation type="journal article" date="2015" name="Data Brief">
        <title>Shoot transcriptome of the giant reed, Arundo donax.</title>
        <authorList>
            <person name="Barrero R.A."/>
            <person name="Guerrero F.D."/>
            <person name="Moolhuijzen P."/>
            <person name="Goolsby J.A."/>
            <person name="Tidwell J."/>
            <person name="Bellgard S.E."/>
            <person name="Bellgard M.I."/>
        </authorList>
    </citation>
    <scope>NUCLEOTIDE SEQUENCE</scope>
    <source>
        <tissue evidence="1">Shoot tissue taken approximately 20 cm above the soil surface</tissue>
    </source>
</reference>
<evidence type="ECO:0000313" key="1">
    <source>
        <dbReference type="EMBL" id="JAE33296.1"/>
    </source>
</evidence>
<name>A0A0A9HEL4_ARUDO</name>
<dbReference type="EMBL" id="GBRH01164600">
    <property type="protein sequence ID" value="JAE33296.1"/>
    <property type="molecule type" value="Transcribed_RNA"/>
</dbReference>
<sequence>MHLPQCLPHWTVARHPYPHYPWSSCGARHMIRYVGEQMLSNWT</sequence>
<proteinExistence type="predicted"/>
<organism evidence="1">
    <name type="scientific">Arundo donax</name>
    <name type="common">Giant reed</name>
    <name type="synonym">Donax arundinaceus</name>
    <dbReference type="NCBI Taxonomy" id="35708"/>
    <lineage>
        <taxon>Eukaryota</taxon>
        <taxon>Viridiplantae</taxon>
        <taxon>Streptophyta</taxon>
        <taxon>Embryophyta</taxon>
        <taxon>Tracheophyta</taxon>
        <taxon>Spermatophyta</taxon>
        <taxon>Magnoliopsida</taxon>
        <taxon>Liliopsida</taxon>
        <taxon>Poales</taxon>
        <taxon>Poaceae</taxon>
        <taxon>PACMAD clade</taxon>
        <taxon>Arundinoideae</taxon>
        <taxon>Arundineae</taxon>
        <taxon>Arundo</taxon>
    </lineage>
</organism>
<protein>
    <submittedName>
        <fullName evidence="1">Uncharacterized protein</fullName>
    </submittedName>
</protein>
<dbReference type="AlphaFoldDB" id="A0A0A9HEL4"/>
<accession>A0A0A9HEL4</accession>
<reference evidence="1" key="1">
    <citation type="submission" date="2014-09" db="EMBL/GenBank/DDBJ databases">
        <authorList>
            <person name="Magalhaes I.L.F."/>
            <person name="Oliveira U."/>
            <person name="Santos F.R."/>
            <person name="Vidigal T.H.D.A."/>
            <person name="Brescovit A.D."/>
            <person name="Santos A.J."/>
        </authorList>
    </citation>
    <scope>NUCLEOTIDE SEQUENCE</scope>
    <source>
        <tissue evidence="1">Shoot tissue taken approximately 20 cm above the soil surface</tissue>
    </source>
</reference>